<accession>A0A8S5QMX7</accession>
<reference evidence="1" key="1">
    <citation type="journal article" date="2021" name="Proc. Natl. Acad. Sci. U.S.A.">
        <title>A Catalog of Tens of Thousands of Viruses from Human Metagenomes Reveals Hidden Associations with Chronic Diseases.</title>
        <authorList>
            <person name="Tisza M.J."/>
            <person name="Buck C.B."/>
        </authorList>
    </citation>
    <scope>NUCLEOTIDE SEQUENCE</scope>
    <source>
        <strain evidence="1">CttOT32</strain>
    </source>
</reference>
<protein>
    <submittedName>
        <fullName evidence="1">Uncharacterized protein</fullName>
    </submittedName>
</protein>
<dbReference type="EMBL" id="BK015694">
    <property type="protein sequence ID" value="DAE20424.1"/>
    <property type="molecule type" value="Genomic_DNA"/>
</dbReference>
<proteinExistence type="predicted"/>
<evidence type="ECO:0000313" key="1">
    <source>
        <dbReference type="EMBL" id="DAE20424.1"/>
    </source>
</evidence>
<name>A0A8S5QMX7_9CAUD</name>
<organism evidence="1">
    <name type="scientific">Siphoviridae sp. cttOT32</name>
    <dbReference type="NCBI Taxonomy" id="2826493"/>
    <lineage>
        <taxon>Viruses</taxon>
        <taxon>Duplodnaviria</taxon>
        <taxon>Heunggongvirae</taxon>
        <taxon>Uroviricota</taxon>
        <taxon>Caudoviricetes</taxon>
    </lineage>
</organism>
<sequence length="137" mass="15663">MEVYRNNNGQLLKVTKAQNGRIVAKCGNETKSFENEKQFNVHLYNKGFHLAMTDRATMFARRYEEAKDLSTFIDMLPNKELAFQKDGSIYTCWFLAFKPNGMVEVKANTDFSYTNELGYKAVTLNLSDLIVIQGGIE</sequence>